<name>A0A0D0P7G7_9RHOB</name>
<dbReference type="Gene3D" id="3.40.390.70">
    <property type="match status" value="1"/>
</dbReference>
<accession>A0A0D0P7G7</accession>
<dbReference type="Pfam" id="PF15887">
    <property type="entry name" value="Peptidase_Mx"/>
    <property type="match status" value="1"/>
</dbReference>
<dbReference type="RefSeq" id="WP_018301752.1">
    <property type="nucleotide sequence ID" value="NZ_KB902278.1"/>
</dbReference>
<sequence length="343" mass="38282">MKIFACSECGHALHFENVTCLNCGRAVGYDRHGARMLGLEPDGPVWRRPSAPDEGPWRFCENWERSACNWLVPREEGGLCRACRHNHIIPDLSAPGNLALWKKMEAAKRRLIYGLLRLGIPPELPEEEGPEPLVFDFPADEGGQNAMTGHEDGVVTVALAEADDAEREARRTAMHEPYRTLLGHFRHEVGHYYWDKLIRDGGRLEAFREVFGDERADYGEALKAHYASGAPADWQERHVSAYASSHPWEDWAETWAHLLHIVDALEMAGAWGMSVAGRAMPADPYGRDPVDGLLEAWIPLTVALNGMNRTMGLPDLYPFVLGGAVMDKLRFIAGVIRKARGTP</sequence>
<proteinExistence type="predicted"/>
<dbReference type="STRING" id="1123501.Wenmar_03956"/>
<evidence type="ECO:0000313" key="3">
    <source>
        <dbReference type="Proteomes" id="UP000035100"/>
    </source>
</evidence>
<organism evidence="2 3">
    <name type="scientific">Wenxinia marina DSM 24838</name>
    <dbReference type="NCBI Taxonomy" id="1123501"/>
    <lineage>
        <taxon>Bacteria</taxon>
        <taxon>Pseudomonadati</taxon>
        <taxon>Pseudomonadota</taxon>
        <taxon>Alphaproteobacteria</taxon>
        <taxon>Rhodobacterales</taxon>
        <taxon>Roseobacteraceae</taxon>
        <taxon>Wenxinia</taxon>
    </lineage>
</organism>
<gene>
    <name evidence="2" type="ORF">Wenmar_03956</name>
</gene>
<dbReference type="PATRIC" id="fig|1123501.6.peg.4086"/>
<keyword evidence="3" id="KW-1185">Reference proteome</keyword>
<dbReference type="PIRSF" id="PIRSF012641">
    <property type="entry name" value="UCP012641"/>
    <property type="match status" value="1"/>
</dbReference>
<dbReference type="Proteomes" id="UP000035100">
    <property type="component" value="Unassembled WGS sequence"/>
</dbReference>
<reference evidence="2 3" key="1">
    <citation type="submission" date="2013-01" db="EMBL/GenBank/DDBJ databases">
        <authorList>
            <person name="Fiebig A."/>
            <person name="Goeker M."/>
            <person name="Klenk H.-P.P."/>
        </authorList>
    </citation>
    <scope>NUCLEOTIDE SEQUENCE [LARGE SCALE GENOMIC DNA]</scope>
    <source>
        <strain evidence="2 3">DSM 24838</strain>
    </source>
</reference>
<dbReference type="EMBL" id="AONG01000022">
    <property type="protein sequence ID" value="KIQ67531.1"/>
    <property type="molecule type" value="Genomic_DNA"/>
</dbReference>
<evidence type="ECO:0000313" key="2">
    <source>
        <dbReference type="EMBL" id="KIQ67531.1"/>
    </source>
</evidence>
<protein>
    <recommendedName>
        <fullName evidence="1">Zinc-ribbon domain-containing protein</fullName>
    </recommendedName>
</protein>
<dbReference type="eggNOG" id="COG4307">
    <property type="taxonomic scope" value="Bacteria"/>
</dbReference>
<feature type="domain" description="Zinc-ribbon" evidence="1">
    <location>
        <begin position="4"/>
        <end position="93"/>
    </location>
</feature>
<dbReference type="OrthoDB" id="256753at2"/>
<evidence type="ECO:0000259" key="1">
    <source>
        <dbReference type="Pfam" id="PF10005"/>
    </source>
</evidence>
<dbReference type="Pfam" id="PF10005">
    <property type="entry name" value="Zn_ribbon_DZR_6"/>
    <property type="match status" value="1"/>
</dbReference>
<dbReference type="InterPro" id="IPR031321">
    <property type="entry name" value="UCP012641"/>
</dbReference>
<comment type="caution">
    <text evidence="2">The sequence shown here is derived from an EMBL/GenBank/DDBJ whole genome shotgun (WGS) entry which is preliminary data.</text>
</comment>
<dbReference type="InterPro" id="IPR011201">
    <property type="entry name" value="Zinc-ribbon_6_bact"/>
</dbReference>
<dbReference type="AlphaFoldDB" id="A0A0D0P7G7"/>